<feature type="domain" description="Biotin carboxylation" evidence="15">
    <location>
        <begin position="1"/>
        <end position="446"/>
    </location>
</feature>
<dbReference type="FunFam" id="3.30.1490.20:FF:000018">
    <property type="entry name" value="Biotin carboxylase"/>
    <property type="match status" value="1"/>
</dbReference>
<evidence type="ECO:0000259" key="15">
    <source>
        <dbReference type="PROSITE" id="PS50979"/>
    </source>
</evidence>
<dbReference type="GO" id="GO:2001295">
    <property type="term" value="P:malonyl-CoA biosynthetic process"/>
    <property type="evidence" value="ECO:0007669"/>
    <property type="project" value="UniProtKB-UniPathway"/>
</dbReference>
<gene>
    <name evidence="16" type="ORF">BRCON_0712</name>
</gene>
<organism evidence="16 17">
    <name type="scientific">Sumerlaea chitinivorans</name>
    <dbReference type="NCBI Taxonomy" id="2250252"/>
    <lineage>
        <taxon>Bacteria</taxon>
        <taxon>Candidatus Sumerlaeota</taxon>
        <taxon>Candidatus Sumerlaeia</taxon>
        <taxon>Candidatus Sumerlaeales</taxon>
        <taxon>Candidatus Sumerlaeaceae</taxon>
        <taxon>Candidatus Sumerlaea</taxon>
    </lineage>
</organism>
<dbReference type="InterPro" id="IPR011054">
    <property type="entry name" value="Rudment_hybrid_motif"/>
</dbReference>
<evidence type="ECO:0000256" key="2">
    <source>
        <dbReference type="ARBA" id="ARBA00004956"/>
    </source>
</evidence>
<evidence type="ECO:0000313" key="16">
    <source>
        <dbReference type="EMBL" id="AXA35489.1"/>
    </source>
</evidence>
<evidence type="ECO:0000259" key="14">
    <source>
        <dbReference type="PROSITE" id="PS50975"/>
    </source>
</evidence>
<dbReference type="PANTHER" id="PTHR48095:SF2">
    <property type="entry name" value="BIOTIN CARBOXYLASE, CHLOROPLASTIC"/>
    <property type="match status" value="1"/>
</dbReference>
<evidence type="ECO:0000256" key="9">
    <source>
        <dbReference type="ARBA" id="ARBA00022842"/>
    </source>
</evidence>
<dbReference type="PROSITE" id="PS00866">
    <property type="entry name" value="CPSASE_1"/>
    <property type="match status" value="1"/>
</dbReference>
<dbReference type="KEGG" id="schv:BRCON_0712"/>
<proteinExistence type="predicted"/>
<keyword evidence="13" id="KW-0275">Fatty acid biosynthesis</keyword>
<dbReference type="SUPFAM" id="SSF56059">
    <property type="entry name" value="Glutathione synthetase ATP-binding domain-like"/>
    <property type="match status" value="1"/>
</dbReference>
<evidence type="ECO:0000256" key="8">
    <source>
        <dbReference type="ARBA" id="ARBA00022840"/>
    </source>
</evidence>
<dbReference type="PROSITE" id="PS50975">
    <property type="entry name" value="ATP_GRASP"/>
    <property type="match status" value="1"/>
</dbReference>
<keyword evidence="13" id="KW-0443">Lipid metabolism</keyword>
<dbReference type="EMBL" id="CP030759">
    <property type="protein sequence ID" value="AXA35489.1"/>
    <property type="molecule type" value="Genomic_DNA"/>
</dbReference>
<dbReference type="InterPro" id="IPR016185">
    <property type="entry name" value="PreATP-grasp_dom_sf"/>
</dbReference>
<dbReference type="InterPro" id="IPR004549">
    <property type="entry name" value="Acetyl_CoA_COase_biotin_COase"/>
</dbReference>
<dbReference type="PROSITE" id="PS50979">
    <property type="entry name" value="BC"/>
    <property type="match status" value="1"/>
</dbReference>
<dbReference type="Pfam" id="PF00289">
    <property type="entry name" value="Biotin_carb_N"/>
    <property type="match status" value="1"/>
</dbReference>
<feature type="domain" description="ATP-grasp" evidence="14">
    <location>
        <begin position="120"/>
        <end position="317"/>
    </location>
</feature>
<dbReference type="InterPro" id="IPR005479">
    <property type="entry name" value="CPAse_ATP-bd"/>
</dbReference>
<keyword evidence="9" id="KW-0460">Magnesium</keyword>
<dbReference type="EC" id="6.3.4.14" evidence="4 13"/>
<protein>
    <recommendedName>
        <fullName evidence="4 13">Biotin carboxylase</fullName>
        <ecNumber evidence="4 13">6.3.4.14</ecNumber>
    </recommendedName>
    <alternativeName>
        <fullName evidence="13">Acetyl-coenzyme A carboxylase biotin carboxylase subunit A</fullName>
    </alternativeName>
</protein>
<dbReference type="Proteomes" id="UP000262583">
    <property type="component" value="Chromosome"/>
</dbReference>
<keyword evidence="8 12" id="KW-0067">ATP-binding</keyword>
<dbReference type="NCBIfam" id="NF006367">
    <property type="entry name" value="PRK08591.1"/>
    <property type="match status" value="1"/>
</dbReference>
<dbReference type="InterPro" id="IPR011761">
    <property type="entry name" value="ATP-grasp"/>
</dbReference>
<dbReference type="FunFam" id="3.30.470.20:FF:000028">
    <property type="entry name" value="Methylcrotonoyl-CoA carboxylase subunit alpha, mitochondrial"/>
    <property type="match status" value="1"/>
</dbReference>
<dbReference type="GO" id="GO:0004075">
    <property type="term" value="F:biotin carboxylase activity"/>
    <property type="evidence" value="ECO:0007669"/>
    <property type="project" value="UniProtKB-EC"/>
</dbReference>
<dbReference type="SMART" id="SM00878">
    <property type="entry name" value="Biotin_carb_C"/>
    <property type="match status" value="1"/>
</dbReference>
<comment type="catalytic activity">
    <reaction evidence="11 13">
        <text>N(6)-biotinyl-L-lysyl-[protein] + hydrogencarbonate + ATP = N(6)-carboxybiotinyl-L-lysyl-[protein] + ADP + phosphate + H(+)</text>
        <dbReference type="Rhea" id="RHEA:13501"/>
        <dbReference type="Rhea" id="RHEA-COMP:10505"/>
        <dbReference type="Rhea" id="RHEA-COMP:10506"/>
        <dbReference type="ChEBI" id="CHEBI:15378"/>
        <dbReference type="ChEBI" id="CHEBI:17544"/>
        <dbReference type="ChEBI" id="CHEBI:30616"/>
        <dbReference type="ChEBI" id="CHEBI:43474"/>
        <dbReference type="ChEBI" id="CHEBI:83144"/>
        <dbReference type="ChEBI" id="CHEBI:83145"/>
        <dbReference type="ChEBI" id="CHEBI:456216"/>
        <dbReference type="EC" id="6.3.4.14"/>
    </reaction>
</comment>
<dbReference type="InterPro" id="IPR005481">
    <property type="entry name" value="BC-like_N"/>
</dbReference>
<dbReference type="Gene3D" id="3.30.470.20">
    <property type="entry name" value="ATP-grasp fold, B domain"/>
    <property type="match status" value="1"/>
</dbReference>
<keyword evidence="7 12" id="KW-0547">Nucleotide-binding</keyword>
<evidence type="ECO:0000256" key="13">
    <source>
        <dbReference type="RuleBase" id="RU365063"/>
    </source>
</evidence>
<keyword evidence="6" id="KW-0479">Metal-binding</keyword>
<comment type="pathway">
    <text evidence="2 13">Lipid metabolism; malonyl-CoA biosynthesis; malonyl-CoA from acetyl-CoA: step 1/1.</text>
</comment>
<dbReference type="Pfam" id="PF02785">
    <property type="entry name" value="Biotin_carb_C"/>
    <property type="match status" value="1"/>
</dbReference>
<evidence type="ECO:0000256" key="3">
    <source>
        <dbReference type="ARBA" id="ARBA00011750"/>
    </source>
</evidence>
<comment type="subunit">
    <text evidence="3 13">Acetyl-CoA carboxylase is a heterohexamer of biotin carboxyl carrier protein, biotin carboxylase and the two subunits of carboxyl transferase in a 2:2 complex.</text>
</comment>
<accession>A0A2Z4Y3B5</accession>
<evidence type="ECO:0000256" key="6">
    <source>
        <dbReference type="ARBA" id="ARBA00022723"/>
    </source>
</evidence>
<evidence type="ECO:0000256" key="10">
    <source>
        <dbReference type="ARBA" id="ARBA00023267"/>
    </source>
</evidence>
<dbReference type="SUPFAM" id="SSF51246">
    <property type="entry name" value="Rudiment single hybrid motif"/>
    <property type="match status" value="1"/>
</dbReference>
<dbReference type="InterPro" id="IPR005482">
    <property type="entry name" value="Biotin_COase_C"/>
</dbReference>
<keyword evidence="13" id="KW-0444">Lipid biosynthesis</keyword>
<dbReference type="InterPro" id="IPR051602">
    <property type="entry name" value="ACC_Biotin_Carboxylase"/>
</dbReference>
<evidence type="ECO:0000256" key="4">
    <source>
        <dbReference type="ARBA" id="ARBA00013263"/>
    </source>
</evidence>
<dbReference type="PROSITE" id="PS00867">
    <property type="entry name" value="CPSASE_2"/>
    <property type="match status" value="1"/>
</dbReference>
<dbReference type="GO" id="GO:0046872">
    <property type="term" value="F:metal ion binding"/>
    <property type="evidence" value="ECO:0007669"/>
    <property type="project" value="UniProtKB-KW"/>
</dbReference>
<dbReference type="UniPathway" id="UPA00655">
    <property type="reaction ID" value="UER00711"/>
</dbReference>
<reference evidence="16 17" key="1">
    <citation type="submission" date="2018-05" db="EMBL/GenBank/DDBJ databases">
        <title>A metagenomic window into the 2 km-deep terrestrial subsurface aquifer revealed taxonomically and functionally diverse microbial community comprising novel uncultured bacterial lineages.</title>
        <authorList>
            <person name="Kadnikov V.V."/>
            <person name="Mardanov A.V."/>
            <person name="Beletsky A.V."/>
            <person name="Banks D."/>
            <person name="Pimenov N.V."/>
            <person name="Frank Y.A."/>
            <person name="Karnachuk O.V."/>
            <person name="Ravin N.V."/>
        </authorList>
    </citation>
    <scope>NUCLEOTIDE SEQUENCE [LARGE SCALE GENOMIC DNA]</scope>
    <source>
        <strain evidence="16">BY</strain>
    </source>
</reference>
<keyword evidence="13" id="KW-0276">Fatty acid metabolism</keyword>
<dbReference type="FunFam" id="3.40.50.20:FF:000010">
    <property type="entry name" value="Propionyl-CoA carboxylase subunit alpha"/>
    <property type="match status" value="1"/>
</dbReference>
<name>A0A2Z4Y3B5_SUMC1</name>
<comment type="function">
    <text evidence="1 13">This protein is a component of the acetyl coenzyme A carboxylase complex; first, biotin carboxylase catalyzes the carboxylation of the carrier protein and then the transcarboxylase transfers the carboxyl group to form malonyl-CoA.</text>
</comment>
<dbReference type="InterPro" id="IPR011764">
    <property type="entry name" value="Biotin_carboxylation_dom"/>
</dbReference>
<dbReference type="AlphaFoldDB" id="A0A2Z4Y3B5"/>
<dbReference type="NCBIfam" id="TIGR00514">
    <property type="entry name" value="accC"/>
    <property type="match status" value="1"/>
</dbReference>
<evidence type="ECO:0000313" key="17">
    <source>
        <dbReference type="Proteomes" id="UP000262583"/>
    </source>
</evidence>
<dbReference type="GO" id="GO:0005524">
    <property type="term" value="F:ATP binding"/>
    <property type="evidence" value="ECO:0007669"/>
    <property type="project" value="UniProtKB-UniRule"/>
</dbReference>
<evidence type="ECO:0000256" key="5">
    <source>
        <dbReference type="ARBA" id="ARBA00022598"/>
    </source>
</evidence>
<evidence type="ECO:0000256" key="12">
    <source>
        <dbReference type="PROSITE-ProRule" id="PRU00409"/>
    </source>
</evidence>
<evidence type="ECO:0000256" key="11">
    <source>
        <dbReference type="ARBA" id="ARBA00048600"/>
    </source>
</evidence>
<evidence type="ECO:0000256" key="1">
    <source>
        <dbReference type="ARBA" id="ARBA00003761"/>
    </source>
</evidence>
<dbReference type="PANTHER" id="PTHR48095">
    <property type="entry name" value="PYRUVATE CARBOXYLASE SUBUNIT A"/>
    <property type="match status" value="1"/>
</dbReference>
<dbReference type="GO" id="GO:0006633">
    <property type="term" value="P:fatty acid biosynthetic process"/>
    <property type="evidence" value="ECO:0007669"/>
    <property type="project" value="UniProtKB-KW"/>
</dbReference>
<dbReference type="SUPFAM" id="SSF52440">
    <property type="entry name" value="PreATP-grasp domain"/>
    <property type="match status" value="1"/>
</dbReference>
<keyword evidence="10 13" id="KW-0092">Biotin</keyword>
<sequence>MFRKILIANRGEVALRIIRACKELGIQTVAVYSEADADSLHVKFADEDVCIGPAPSSESYLNIARIISAAEITDAEAIHPGYGFLAENARFAELCETCKIKFIGPKPDAIRRMGDKAEAKRTMREAGVPCVPGSDGIVTDQKEARAIADEIGYPVIIKAAAGGGGRGMRVAHTPIALSTAFVTAQAEAEKAFGNPGVYIEKYIENPKHVEVQILADEHGNVLHFGERDCSVQRRHQKLIEESPCAILDPETRRRIGEAAVRAARAVGYQNAGTIEFLMDKDKNFYFMEMNTRIQVEHPVTEEVTHFDLVQAQIRIAAGEKLTLKQEDITLHGHAIECRINAEDPYRNFMPSPGRLTTYHVPGGPGVRVDSHCYEEYTIPPFYDSMIAKLITWAPTREECIARMRRALDEFVIEGIATTIPFHREVMDSEEFRSGRFGTNFVERFWK</sequence>
<dbReference type="Pfam" id="PF02786">
    <property type="entry name" value="CPSase_L_D2"/>
    <property type="match status" value="1"/>
</dbReference>
<evidence type="ECO:0000256" key="7">
    <source>
        <dbReference type="ARBA" id="ARBA00022741"/>
    </source>
</evidence>
<keyword evidence="5 13" id="KW-0436">Ligase</keyword>